<keyword evidence="8" id="KW-1133">Transmembrane helix</keyword>
<sequence length="302" mass="35477">MFSTTKWVPKIAQKVIKREGFKVSVYEPDQYEKISRDYDGLNATHLVNYLFMRLILSNAQYLPSYADAFKEMPEEPLVLGRRRPYPLPYFRFKRTDNLKEVRTNCVGLANQLMQYAIGRVYIDYEYPDDAKKDLIRKKVGGMMQNVIHSFQSMLDSLDWMTKDTKHKAYNKTMDIVQNIAFPDWIMDNDKLDEYYKELELKKNDENYYDMWTKLIIHNIVLMYKQLTFKEADRSDFLSQPGTVNAWYMPELNSITFPAGILQPPYFHPYWPTSVNYGALGVVAGSFVHIVSVVCSLCVLYNM</sequence>
<dbReference type="GO" id="GO:0005886">
    <property type="term" value="C:plasma membrane"/>
    <property type="evidence" value="ECO:0007669"/>
    <property type="project" value="TreeGrafter"/>
</dbReference>
<name>A0A3P7KBF5_STRVU</name>
<evidence type="ECO:0000256" key="4">
    <source>
        <dbReference type="ARBA" id="ARBA00022723"/>
    </source>
</evidence>
<dbReference type="Gene3D" id="1.10.1380.10">
    <property type="entry name" value="Neutral endopeptidase , domain2"/>
    <property type="match status" value="1"/>
</dbReference>
<dbReference type="PRINTS" id="PR00786">
    <property type="entry name" value="NEPRILYSIN"/>
</dbReference>
<dbReference type="InterPro" id="IPR018497">
    <property type="entry name" value="Peptidase_M13_C"/>
</dbReference>
<evidence type="ECO:0000256" key="2">
    <source>
        <dbReference type="ARBA" id="ARBA00007357"/>
    </source>
</evidence>
<keyword evidence="8" id="KW-0812">Transmembrane</keyword>
<dbReference type="PANTHER" id="PTHR11733:SF240">
    <property type="entry name" value="GH14155P-RELATED"/>
    <property type="match status" value="1"/>
</dbReference>
<comment type="cofactor">
    <cofactor evidence="1">
        <name>Zn(2+)</name>
        <dbReference type="ChEBI" id="CHEBI:29105"/>
    </cofactor>
</comment>
<evidence type="ECO:0000256" key="8">
    <source>
        <dbReference type="SAM" id="Phobius"/>
    </source>
</evidence>
<gene>
    <name evidence="11" type="ORF">SVUK_LOCUS250</name>
</gene>
<keyword evidence="7" id="KW-0482">Metalloprotease</keyword>
<dbReference type="AlphaFoldDB" id="A0A3P7KBF5"/>
<evidence type="ECO:0000256" key="3">
    <source>
        <dbReference type="ARBA" id="ARBA00022670"/>
    </source>
</evidence>
<feature type="transmembrane region" description="Helical" evidence="8">
    <location>
        <begin position="276"/>
        <end position="300"/>
    </location>
</feature>
<dbReference type="Pfam" id="PF05649">
    <property type="entry name" value="Peptidase_M13_N"/>
    <property type="match status" value="1"/>
</dbReference>
<dbReference type="Proteomes" id="UP000270094">
    <property type="component" value="Unassembled WGS sequence"/>
</dbReference>
<evidence type="ECO:0000313" key="12">
    <source>
        <dbReference type="Proteomes" id="UP000270094"/>
    </source>
</evidence>
<keyword evidence="5" id="KW-0378">Hydrolase</keyword>
<feature type="domain" description="Peptidase M13 N-terminal" evidence="10">
    <location>
        <begin position="13"/>
        <end position="182"/>
    </location>
</feature>
<keyword evidence="6" id="KW-0862">Zinc</keyword>
<dbReference type="PROSITE" id="PS51885">
    <property type="entry name" value="NEPRILYSIN"/>
    <property type="match status" value="1"/>
</dbReference>
<dbReference type="InterPro" id="IPR042089">
    <property type="entry name" value="Peptidase_M13_dom_2"/>
</dbReference>
<reference evidence="11 12" key="1">
    <citation type="submission" date="2018-11" db="EMBL/GenBank/DDBJ databases">
        <authorList>
            <consortium name="Pathogen Informatics"/>
        </authorList>
    </citation>
    <scope>NUCLEOTIDE SEQUENCE [LARGE SCALE GENOMIC DNA]</scope>
</reference>
<keyword evidence="3" id="KW-0645">Protease</keyword>
<dbReference type="GO" id="GO:0046872">
    <property type="term" value="F:metal ion binding"/>
    <property type="evidence" value="ECO:0007669"/>
    <property type="project" value="UniProtKB-KW"/>
</dbReference>
<comment type="similarity">
    <text evidence="2">Belongs to the peptidase M13 family.</text>
</comment>
<organism evidence="11 12">
    <name type="scientific">Strongylus vulgaris</name>
    <name type="common">Blood worm</name>
    <dbReference type="NCBI Taxonomy" id="40348"/>
    <lineage>
        <taxon>Eukaryota</taxon>
        <taxon>Metazoa</taxon>
        <taxon>Ecdysozoa</taxon>
        <taxon>Nematoda</taxon>
        <taxon>Chromadorea</taxon>
        <taxon>Rhabditida</taxon>
        <taxon>Rhabditina</taxon>
        <taxon>Rhabditomorpha</taxon>
        <taxon>Strongyloidea</taxon>
        <taxon>Strongylidae</taxon>
        <taxon>Strongylus</taxon>
    </lineage>
</organism>
<evidence type="ECO:0000259" key="9">
    <source>
        <dbReference type="Pfam" id="PF01431"/>
    </source>
</evidence>
<keyword evidence="4" id="KW-0479">Metal-binding</keyword>
<dbReference type="InterPro" id="IPR024079">
    <property type="entry name" value="MetalloPept_cat_dom_sf"/>
</dbReference>
<dbReference type="Gene3D" id="3.40.390.10">
    <property type="entry name" value="Collagenase (Catalytic Domain)"/>
    <property type="match status" value="1"/>
</dbReference>
<accession>A0A3P7KBF5</accession>
<evidence type="ECO:0000256" key="6">
    <source>
        <dbReference type="ARBA" id="ARBA00022833"/>
    </source>
</evidence>
<keyword evidence="8" id="KW-0472">Membrane</keyword>
<evidence type="ECO:0000256" key="7">
    <source>
        <dbReference type="ARBA" id="ARBA00023049"/>
    </source>
</evidence>
<dbReference type="GO" id="GO:0016485">
    <property type="term" value="P:protein processing"/>
    <property type="evidence" value="ECO:0007669"/>
    <property type="project" value="TreeGrafter"/>
</dbReference>
<dbReference type="InterPro" id="IPR008753">
    <property type="entry name" value="Peptidase_M13_N"/>
</dbReference>
<dbReference type="InterPro" id="IPR000718">
    <property type="entry name" value="Peptidase_M13"/>
</dbReference>
<evidence type="ECO:0000259" key="10">
    <source>
        <dbReference type="Pfam" id="PF05649"/>
    </source>
</evidence>
<dbReference type="EMBL" id="UYYB01000374">
    <property type="protein sequence ID" value="VDM65252.1"/>
    <property type="molecule type" value="Genomic_DNA"/>
</dbReference>
<dbReference type="Pfam" id="PF01431">
    <property type="entry name" value="Peptidase_M13"/>
    <property type="match status" value="1"/>
</dbReference>
<evidence type="ECO:0000256" key="5">
    <source>
        <dbReference type="ARBA" id="ARBA00022801"/>
    </source>
</evidence>
<dbReference type="GO" id="GO:0004222">
    <property type="term" value="F:metalloendopeptidase activity"/>
    <property type="evidence" value="ECO:0007669"/>
    <property type="project" value="InterPro"/>
</dbReference>
<evidence type="ECO:0000313" key="11">
    <source>
        <dbReference type="EMBL" id="VDM65252.1"/>
    </source>
</evidence>
<dbReference type="OrthoDB" id="5827041at2759"/>
<dbReference type="SUPFAM" id="SSF55486">
    <property type="entry name" value="Metalloproteases ('zincins'), catalytic domain"/>
    <property type="match status" value="1"/>
</dbReference>
<feature type="domain" description="Peptidase M13 C-terminal" evidence="9">
    <location>
        <begin position="244"/>
        <end position="284"/>
    </location>
</feature>
<evidence type="ECO:0008006" key="13">
    <source>
        <dbReference type="Google" id="ProtNLM"/>
    </source>
</evidence>
<proteinExistence type="inferred from homology"/>
<evidence type="ECO:0000256" key="1">
    <source>
        <dbReference type="ARBA" id="ARBA00001947"/>
    </source>
</evidence>
<dbReference type="PANTHER" id="PTHR11733">
    <property type="entry name" value="ZINC METALLOPROTEASE FAMILY M13 NEPRILYSIN-RELATED"/>
    <property type="match status" value="1"/>
</dbReference>
<protein>
    <recommendedName>
        <fullName evidence="13">Peptidase M13 N-terminal domain-containing protein</fullName>
    </recommendedName>
</protein>
<keyword evidence="12" id="KW-1185">Reference proteome</keyword>